<gene>
    <name evidence="1" type="ORF">MRB53_017045</name>
</gene>
<name>A0ACC2M3Z8_PERAE</name>
<dbReference type="EMBL" id="CM056813">
    <property type="protein sequence ID" value="KAJ8640351.1"/>
    <property type="molecule type" value="Genomic_DNA"/>
</dbReference>
<keyword evidence="2" id="KW-1185">Reference proteome</keyword>
<proteinExistence type="predicted"/>
<sequence>MTMSGNNYNSFFSETHSTSPSLPDIEDLSNSLQNISLTDLGFVENSQTGDEGNRCSMGVHSTFFLGNQSSGNRIESAWNPASLRGRVPQRDIGRAYSVQDLMNGNGNMGSLYPPNLISLSDDQGVGPSTGYRISQLELMGDQERGIWRTGSVLNLGLGSETPRIQPQQDYHWGLTNGWTGRDETSNESFMPNFRPDSRISYNGYNGSNSIRGMQSPDHLTGGLYFHGAQPTRTPFSEEYSDDGNTAPSCEWTGQPLPEAVHLNYFRLHTGDLSLPEGLNCGDIQAIATNPIGCRYLLQILSGREPFAIQKILDGTLEVVFEVMSDHIGNHLFQKLLESCDDNQIETIVARVTECENSLTEVANTKSGTRSVQKLVQIVKKCAPLMRCITLALVPRIQALMTSPYGCHVILCLSQMLGCHYPGELRNMLVETIMRHARSLRCHTYGRNVIKSLCSLLFSSS</sequence>
<protein>
    <submittedName>
        <fullName evidence="1">Uncharacterized protein</fullName>
    </submittedName>
</protein>
<evidence type="ECO:0000313" key="2">
    <source>
        <dbReference type="Proteomes" id="UP001234297"/>
    </source>
</evidence>
<dbReference type="Proteomes" id="UP001234297">
    <property type="component" value="Chromosome 5"/>
</dbReference>
<evidence type="ECO:0000313" key="1">
    <source>
        <dbReference type="EMBL" id="KAJ8640351.1"/>
    </source>
</evidence>
<accession>A0ACC2M3Z8</accession>
<comment type="caution">
    <text evidence="1">The sequence shown here is derived from an EMBL/GenBank/DDBJ whole genome shotgun (WGS) entry which is preliminary data.</text>
</comment>
<reference evidence="1 2" key="1">
    <citation type="journal article" date="2022" name="Hortic Res">
        <title>A haplotype resolved chromosomal level avocado genome allows analysis of novel avocado genes.</title>
        <authorList>
            <person name="Nath O."/>
            <person name="Fletcher S.J."/>
            <person name="Hayward A."/>
            <person name="Shaw L.M."/>
            <person name="Masouleh A.K."/>
            <person name="Furtado A."/>
            <person name="Henry R.J."/>
            <person name="Mitter N."/>
        </authorList>
    </citation>
    <scope>NUCLEOTIDE SEQUENCE [LARGE SCALE GENOMIC DNA]</scope>
    <source>
        <strain evidence="2">cv. Hass</strain>
    </source>
</reference>
<organism evidence="1 2">
    <name type="scientific">Persea americana</name>
    <name type="common">Avocado</name>
    <dbReference type="NCBI Taxonomy" id="3435"/>
    <lineage>
        <taxon>Eukaryota</taxon>
        <taxon>Viridiplantae</taxon>
        <taxon>Streptophyta</taxon>
        <taxon>Embryophyta</taxon>
        <taxon>Tracheophyta</taxon>
        <taxon>Spermatophyta</taxon>
        <taxon>Magnoliopsida</taxon>
        <taxon>Magnoliidae</taxon>
        <taxon>Laurales</taxon>
        <taxon>Lauraceae</taxon>
        <taxon>Persea</taxon>
    </lineage>
</organism>